<dbReference type="AlphaFoldDB" id="A0A483BP72"/>
<gene>
    <name evidence="4" type="ORF">ATX59_00430</name>
    <name evidence="3" type="ORF">GA838_03905</name>
    <name evidence="5" type="ORF">OENI_0084</name>
</gene>
<reference evidence="3" key="3">
    <citation type="submission" date="2019-10" db="EMBL/GenBank/DDBJ databases">
        <title>Malate fermentation in French cider.</title>
        <authorList>
            <person name="Cousin F.J."/>
            <person name="Medina Fernandez S."/>
            <person name="Misery B."/>
            <person name="Laplace J.-M."/>
            <person name="Cretenet M."/>
        </authorList>
    </citation>
    <scope>NUCLEOTIDE SEQUENCE</scope>
    <source>
        <strain evidence="3">UCMA15129</strain>
    </source>
</reference>
<dbReference type="EMBL" id="LR031358">
    <property type="protein sequence ID" value="VDB96997.1"/>
    <property type="molecule type" value="Genomic_DNA"/>
</dbReference>
<dbReference type="Proteomes" id="UP000181728">
    <property type="component" value="Unassembled WGS sequence"/>
</dbReference>
<evidence type="ECO:0000256" key="2">
    <source>
        <dbReference type="ARBA" id="ARBA00023002"/>
    </source>
</evidence>
<evidence type="ECO:0000256" key="1">
    <source>
        <dbReference type="ARBA" id="ARBA00022857"/>
    </source>
</evidence>
<dbReference type="SUPFAM" id="SSF50129">
    <property type="entry name" value="GroES-like"/>
    <property type="match status" value="1"/>
</dbReference>
<protein>
    <submittedName>
        <fullName evidence="4">NADPH:quinone reductase</fullName>
    </submittedName>
    <submittedName>
        <fullName evidence="3">Zinc-binding alcohol dehydrogenase family protein</fullName>
    </submittedName>
</protein>
<evidence type="ECO:0000313" key="4">
    <source>
        <dbReference type="EMBL" id="OIM22182.1"/>
    </source>
</evidence>
<evidence type="ECO:0000313" key="5">
    <source>
        <dbReference type="EMBL" id="VDB96997.1"/>
    </source>
</evidence>
<dbReference type="Gene3D" id="3.90.180.10">
    <property type="entry name" value="Medium-chain alcohol dehydrogenases, catalytic domain"/>
    <property type="match status" value="1"/>
</dbReference>
<dbReference type="InterPro" id="IPR011032">
    <property type="entry name" value="GroES-like_sf"/>
</dbReference>
<organism evidence="3 8">
    <name type="scientific">Oenococcus oeni</name>
    <name type="common">Leuconostoc oenos</name>
    <dbReference type="NCBI Taxonomy" id="1247"/>
    <lineage>
        <taxon>Bacteria</taxon>
        <taxon>Bacillati</taxon>
        <taxon>Bacillota</taxon>
        <taxon>Bacilli</taxon>
        <taxon>Lactobacillales</taxon>
        <taxon>Lactobacillaceae</taxon>
        <taxon>Oenococcus</taxon>
    </lineage>
</organism>
<dbReference type="EMBL" id="WERV01000003">
    <property type="protein sequence ID" value="MDV7714918.1"/>
    <property type="molecule type" value="Genomic_DNA"/>
</dbReference>
<evidence type="ECO:0000313" key="6">
    <source>
        <dbReference type="Proteomes" id="UP000181728"/>
    </source>
</evidence>
<dbReference type="Proteomes" id="UP001281024">
    <property type="component" value="Unassembled WGS sequence"/>
</dbReference>
<reference evidence="5 7" key="2">
    <citation type="submission" date="2018-08" db="EMBL/GenBank/DDBJ databases">
        <authorList>
            <person name="Lorentzen P. G. S. M."/>
        </authorList>
    </citation>
    <scope>NUCLEOTIDE SEQUENCE [LARGE SCALE GENOMIC DNA]</scope>
    <source>
        <strain evidence="5 7">CRBO_1381</strain>
    </source>
</reference>
<keyword evidence="1" id="KW-0521">NADP</keyword>
<dbReference type="RefSeq" id="WP_002817986.1">
    <property type="nucleotide sequence ID" value="NZ_CP027431.1"/>
</dbReference>
<evidence type="ECO:0000313" key="7">
    <source>
        <dbReference type="Proteomes" id="UP000294726"/>
    </source>
</evidence>
<accession>A0A483BP72</accession>
<evidence type="ECO:0000313" key="8">
    <source>
        <dbReference type="Proteomes" id="UP001281024"/>
    </source>
</evidence>
<dbReference type="SMR" id="A0A483BP72"/>
<dbReference type="GO" id="GO:0016651">
    <property type="term" value="F:oxidoreductase activity, acting on NAD(P)H"/>
    <property type="evidence" value="ECO:0007669"/>
    <property type="project" value="TreeGrafter"/>
</dbReference>
<dbReference type="OMA" id="WHKETDP"/>
<keyword evidence="2" id="KW-0560">Oxidoreductase</keyword>
<dbReference type="GO" id="GO:0070402">
    <property type="term" value="F:NADPH binding"/>
    <property type="evidence" value="ECO:0007669"/>
    <property type="project" value="TreeGrafter"/>
</dbReference>
<reference evidence="4 6" key="1">
    <citation type="journal article" date="2016" name="BMC Genomics">
        <title>Consensus pan-genome assembly of the specialised wine bacterium Oenococcus oeni.</title>
        <authorList>
            <person name="Sternes P.R."/>
            <person name="Borneman A.R."/>
        </authorList>
    </citation>
    <scope>NUCLEOTIDE SEQUENCE [LARGE SCALE GENOMIC DNA]</scope>
    <source>
        <strain evidence="4 6">AWRIB661</strain>
    </source>
</reference>
<dbReference type="EMBL" id="MLOK01000007">
    <property type="protein sequence ID" value="OIM22182.1"/>
    <property type="molecule type" value="Genomic_DNA"/>
</dbReference>
<name>A0A483BP72_OENOE</name>
<evidence type="ECO:0000313" key="3">
    <source>
        <dbReference type="EMBL" id="MDV7714918.1"/>
    </source>
</evidence>
<dbReference type="Gene3D" id="3.40.50.720">
    <property type="entry name" value="NAD(P)-binding Rossmann-like Domain"/>
    <property type="match status" value="1"/>
</dbReference>
<dbReference type="GeneID" id="75064904"/>
<dbReference type="PANTHER" id="PTHR48106">
    <property type="entry name" value="QUINONE OXIDOREDUCTASE PIG3-RELATED"/>
    <property type="match status" value="1"/>
</dbReference>
<dbReference type="Proteomes" id="UP000294726">
    <property type="component" value="Chromosome"/>
</dbReference>
<proteinExistence type="predicted"/>
<sequence>MQSIVQTNFTGIDGLIIRNEPRPALTDNGVLIAMETLPVVPSDWHKETDPNATAEQALQLPRVIGIGGVGTVIEVGHNRDQKLLHQRVLVMHPKGSYQEFILNTNSDWLFPLPINVSNAEAATLTAGPGVALALTEFIKQNPSDHLVITGANSVIGLILCQLLGSTYPGLTPIVSPDSQAYFNQSLPGYPVYSIEHLQLFHGRTLIIDIAGSEPLLQQLIAAVPRASIASIALQTSNLNVPFTFVHEDFNHQIYCHLIKTVASHKLWLPIGRIFSFAETKKAQHYAKDHHSRGRVLVNLN</sequence>
<dbReference type="PANTHER" id="PTHR48106:SF18">
    <property type="entry name" value="QUINONE OXIDOREDUCTASE PIG3"/>
    <property type="match status" value="1"/>
</dbReference>